<name>A0A395IMA5_9HELO</name>
<feature type="signal peptide" evidence="1">
    <location>
        <begin position="1"/>
        <end position="21"/>
    </location>
</feature>
<evidence type="ECO:0008006" key="4">
    <source>
        <dbReference type="Google" id="ProtNLM"/>
    </source>
</evidence>
<organism evidence="2 3">
    <name type="scientific">Monilinia fructigena</name>
    <dbReference type="NCBI Taxonomy" id="38457"/>
    <lineage>
        <taxon>Eukaryota</taxon>
        <taxon>Fungi</taxon>
        <taxon>Dikarya</taxon>
        <taxon>Ascomycota</taxon>
        <taxon>Pezizomycotina</taxon>
        <taxon>Leotiomycetes</taxon>
        <taxon>Helotiales</taxon>
        <taxon>Sclerotiniaceae</taxon>
        <taxon>Monilinia</taxon>
    </lineage>
</organism>
<evidence type="ECO:0000313" key="3">
    <source>
        <dbReference type="Proteomes" id="UP000249056"/>
    </source>
</evidence>
<evidence type="ECO:0000313" key="2">
    <source>
        <dbReference type="EMBL" id="RAL61410.1"/>
    </source>
</evidence>
<reference evidence="2 3" key="1">
    <citation type="submission" date="2018-06" db="EMBL/GenBank/DDBJ databases">
        <title>Genome Sequence of the Brown Rot Fungal Pathogen Monilinia fructigena.</title>
        <authorList>
            <person name="Landi L."/>
            <person name="De Miccolis Angelini R.M."/>
            <person name="Pollastro S."/>
            <person name="Abate D."/>
            <person name="Faretra F."/>
            <person name="Romanazzi G."/>
        </authorList>
    </citation>
    <scope>NUCLEOTIDE SEQUENCE [LARGE SCALE GENOMIC DNA]</scope>
    <source>
        <strain evidence="2 3">Mfrg269</strain>
    </source>
</reference>
<accession>A0A395IMA5</accession>
<dbReference type="PANTHER" id="PTHR34618:SF4">
    <property type="entry name" value="CAS1"/>
    <property type="match status" value="1"/>
</dbReference>
<feature type="chain" id="PRO_5017462998" description="Secreted protein" evidence="1">
    <location>
        <begin position="22"/>
        <end position="169"/>
    </location>
</feature>
<comment type="caution">
    <text evidence="2">The sequence shown here is derived from an EMBL/GenBank/DDBJ whole genome shotgun (WGS) entry which is preliminary data.</text>
</comment>
<dbReference type="OrthoDB" id="5418436at2759"/>
<sequence>MGKLHSLLEILMAMVLPWASRELLFLALDQTPRQLDTTVFNTGRNNCGQIQEARFYKLVPVCVYAQSRSESHNHQHLDKPLRAMVDTTGKGGFSKSVKAVVTTQIPALSAGITCTGTVAGHDQSNVCMAKMANPSKAGPFGGCAAVQQSTGTNTTGATKRNLNPMKFYV</sequence>
<keyword evidence="1" id="KW-0732">Signal</keyword>
<dbReference type="EMBL" id="QKRW01000031">
    <property type="protein sequence ID" value="RAL61410.1"/>
    <property type="molecule type" value="Genomic_DNA"/>
</dbReference>
<proteinExistence type="predicted"/>
<dbReference type="PANTHER" id="PTHR34618">
    <property type="entry name" value="SURFACE PROTEIN MAS1, PUTATIVE-RELATED"/>
    <property type="match status" value="1"/>
</dbReference>
<protein>
    <recommendedName>
        <fullName evidence="4">Secreted protein</fullName>
    </recommendedName>
</protein>
<dbReference type="Pfam" id="PF11327">
    <property type="entry name" value="Egh16-like"/>
    <property type="match status" value="1"/>
</dbReference>
<keyword evidence="3" id="KW-1185">Reference proteome</keyword>
<dbReference type="AlphaFoldDB" id="A0A395IMA5"/>
<dbReference type="InterPro" id="IPR021476">
    <property type="entry name" value="Egh16-like"/>
</dbReference>
<dbReference type="Proteomes" id="UP000249056">
    <property type="component" value="Unassembled WGS sequence"/>
</dbReference>
<gene>
    <name evidence="2" type="ORF">DID88_009340</name>
</gene>
<evidence type="ECO:0000256" key="1">
    <source>
        <dbReference type="SAM" id="SignalP"/>
    </source>
</evidence>